<dbReference type="InterPro" id="IPR026590">
    <property type="entry name" value="Ssirtuin_cat_dom"/>
</dbReference>
<dbReference type="EMBL" id="DXBU01000173">
    <property type="protein sequence ID" value="HIZ23652.1"/>
    <property type="molecule type" value="Genomic_DNA"/>
</dbReference>
<dbReference type="SUPFAM" id="SSF52467">
    <property type="entry name" value="DHS-like NAD/FAD-binding domain"/>
    <property type="match status" value="1"/>
</dbReference>
<dbReference type="InterPro" id="IPR026591">
    <property type="entry name" value="Sirtuin_cat_small_dom_sf"/>
</dbReference>
<organism evidence="5 6">
    <name type="scientific">Candidatus Blautia faecigallinarum</name>
    <dbReference type="NCBI Taxonomy" id="2838488"/>
    <lineage>
        <taxon>Bacteria</taxon>
        <taxon>Bacillati</taxon>
        <taxon>Bacillota</taxon>
        <taxon>Clostridia</taxon>
        <taxon>Lachnospirales</taxon>
        <taxon>Lachnospiraceae</taxon>
        <taxon>Blautia</taxon>
    </lineage>
</organism>
<evidence type="ECO:0000313" key="5">
    <source>
        <dbReference type="EMBL" id="HIZ23652.1"/>
    </source>
</evidence>
<evidence type="ECO:0000256" key="1">
    <source>
        <dbReference type="ARBA" id="ARBA00022679"/>
    </source>
</evidence>
<feature type="binding site" evidence="3">
    <location>
        <position position="174"/>
    </location>
    <ligand>
        <name>Zn(2+)</name>
        <dbReference type="ChEBI" id="CHEBI:29105"/>
    </ligand>
</feature>
<evidence type="ECO:0000256" key="2">
    <source>
        <dbReference type="ARBA" id="ARBA00023027"/>
    </source>
</evidence>
<evidence type="ECO:0000313" key="6">
    <source>
        <dbReference type="Proteomes" id="UP000824041"/>
    </source>
</evidence>
<keyword evidence="3" id="KW-0862">Zinc</keyword>
<keyword evidence="2" id="KW-0520">NAD</keyword>
<reference evidence="5" key="1">
    <citation type="journal article" date="2021" name="PeerJ">
        <title>Extensive microbial diversity within the chicken gut microbiome revealed by metagenomics and culture.</title>
        <authorList>
            <person name="Gilroy R."/>
            <person name="Ravi A."/>
            <person name="Getino M."/>
            <person name="Pursley I."/>
            <person name="Horton D.L."/>
            <person name="Alikhan N.F."/>
            <person name="Baker D."/>
            <person name="Gharbi K."/>
            <person name="Hall N."/>
            <person name="Watson M."/>
            <person name="Adriaenssens E.M."/>
            <person name="Foster-Nyarko E."/>
            <person name="Jarju S."/>
            <person name="Secka A."/>
            <person name="Antonio M."/>
            <person name="Oren A."/>
            <person name="Chaudhuri R.R."/>
            <person name="La Ragione R."/>
            <person name="Hildebrand F."/>
            <person name="Pallen M.J."/>
        </authorList>
    </citation>
    <scope>NUCLEOTIDE SEQUENCE</scope>
    <source>
        <strain evidence="5">14324</strain>
    </source>
</reference>
<dbReference type="Gene3D" id="3.30.1600.10">
    <property type="entry name" value="SIR2/SIRT2 'Small Domain"/>
    <property type="match status" value="1"/>
</dbReference>
<feature type="binding site" evidence="3">
    <location>
        <position position="210"/>
    </location>
    <ligand>
        <name>Zn(2+)</name>
        <dbReference type="ChEBI" id="CHEBI:29105"/>
    </ligand>
</feature>
<evidence type="ECO:0000259" key="4">
    <source>
        <dbReference type="PROSITE" id="PS50305"/>
    </source>
</evidence>
<dbReference type="AlphaFoldDB" id="A0A9D2DUU3"/>
<keyword evidence="3" id="KW-0479">Metal-binding</keyword>
<proteinExistence type="predicted"/>
<sequence length="320" mass="37157">MSFYENLVMQTQMNYSRYYSLYAAGKTPYALSEKPALSYEEQIERLVKEIREAECVLVGGASGLSAAGGGDFYYEDNASYRKYFGKYAKKYHFKGAFDGMMRQWEDREEFWGYLATFLHTTQTAGIREPYRDLDALLQGKDFFILTTNQDTQFVKLYPDEKVAEIQGDHRFFQCARCCTDETWDAVKPVEEMIQAMGEETSVPTELIPRCPYCGEEAFPWVRGYGNFLQGKKYEEQYEKVSRYVLEHKDKKILFLELGVGRLTPMFIQEPFWNLTLSFPKARYIAVNNQYAFLPKDIEEKGMVIKGDIEKVLKDAAKSVK</sequence>
<feature type="domain" description="Deacetylase sirtuin-type" evidence="4">
    <location>
        <begin position="36"/>
        <end position="320"/>
    </location>
</feature>
<dbReference type="Gene3D" id="3.40.50.1220">
    <property type="entry name" value="TPP-binding domain"/>
    <property type="match status" value="1"/>
</dbReference>
<evidence type="ECO:0000256" key="3">
    <source>
        <dbReference type="PROSITE-ProRule" id="PRU00236"/>
    </source>
</evidence>
<comment type="caution">
    <text evidence="3">Lacks conserved residue(s) required for the propagation of feature annotation.</text>
</comment>
<dbReference type="PROSITE" id="PS50305">
    <property type="entry name" value="SIRTUIN"/>
    <property type="match status" value="1"/>
</dbReference>
<dbReference type="GO" id="GO:0016740">
    <property type="term" value="F:transferase activity"/>
    <property type="evidence" value="ECO:0007669"/>
    <property type="project" value="UniProtKB-KW"/>
</dbReference>
<comment type="caution">
    <text evidence="5">The sequence shown here is derived from an EMBL/GenBank/DDBJ whole genome shotgun (WGS) entry which is preliminary data.</text>
</comment>
<dbReference type="InterPro" id="IPR029035">
    <property type="entry name" value="DHS-like_NAD/FAD-binding_dom"/>
</dbReference>
<feature type="binding site" evidence="3">
    <location>
        <position position="213"/>
    </location>
    <ligand>
        <name>Zn(2+)</name>
        <dbReference type="ChEBI" id="CHEBI:29105"/>
    </ligand>
</feature>
<name>A0A9D2DUU3_9FIRM</name>
<reference evidence="5" key="2">
    <citation type="submission" date="2021-04" db="EMBL/GenBank/DDBJ databases">
        <authorList>
            <person name="Gilroy R."/>
        </authorList>
    </citation>
    <scope>NUCLEOTIDE SEQUENCE</scope>
    <source>
        <strain evidence="5">14324</strain>
    </source>
</reference>
<keyword evidence="1" id="KW-0808">Transferase</keyword>
<feature type="binding site" evidence="3">
    <location>
        <position position="177"/>
    </location>
    <ligand>
        <name>Zn(2+)</name>
        <dbReference type="ChEBI" id="CHEBI:29105"/>
    </ligand>
</feature>
<protein>
    <submittedName>
        <fullName evidence="5">NAD-dependent protein deacetylase</fullName>
    </submittedName>
</protein>
<gene>
    <name evidence="5" type="ORF">IAA21_12830</name>
</gene>
<dbReference type="GO" id="GO:0046872">
    <property type="term" value="F:metal ion binding"/>
    <property type="evidence" value="ECO:0007669"/>
    <property type="project" value="UniProtKB-KW"/>
</dbReference>
<dbReference type="Proteomes" id="UP000824041">
    <property type="component" value="Unassembled WGS sequence"/>
</dbReference>
<accession>A0A9D2DUU3</accession>